<sequence length="1408" mass="153370">MKRVFVLFLSLTIYCSGSPGEKNQIAGLFESLFVSSSNQSSTVGVSSDFSNVTPPNATDVVIAANTSSLPSLTPNLDLSFISAPGGVPSLVREMKLEIDGNEYTNAAIFHFAEKAIGTNERKLAKIKNMGTDTITIVSAEVISPSNQFKFINLGAYSGSSSRTIAPNQSLEFEIEFLPTESGVKIGSLRILSDDPNLPEKILELKGTGAVAPSAIVMKQANVVSRFDSIVIEFSHSMDRDTICPANEPSNFFPNNQNNIRISKDLNVPSLSISGNCYWNTFRQLVIDPIESLEPNTRYYIQIPGGKLFGSNTELYCLRRLDESPCSNQKLIADFRTEPAFLFNVSIQPNLAIHPSPNGKAAIVNKNIVPQVIIQSSVSDLADADSIKVKKLINPPSSASVPWSANLNLSTLTDTTLRPTDGANTYYLEIKKDAKFYYRVFGFHYGNTATNPNEPIPSTARINIGNGNNGINVLGRLLERLFKSNGNMDSFTDNFRIGGKTFSDPIIEFTGTTENNCARIKPSSLVGIREGHILRGVSLPPNTFVRSIIQTGSLPAGDGCPNNSTFNSAPLLQLSRAANDGFGDTNSNLKITAGPDIGKVVSLTNGSNLINFDNTTDLYPGIFINHPNLPADTTLLSQQTANSWTMSNNSNATITNTTAVLGRTFMQNPKRTGTVLTGTDALGQSCLSNPNDFGVSKELNHLLSIGPFCRINWSWGGFIANGRSDVYVTNMTIENRTNTSPNDNLLVQLTPASGSSSAGQVNLNLNGKRLRGTLRLFMHSGGGLAGGLANGAIYDVDFVMSPSGGCNSGASFLNYDPSVNYHLAQASASINVPSTNGSIDLNILNPSSWQNNPNATDFKVTAWNSAICAYNVRTIKPGTFDSIIQAVLESVIPGIQWRVVQGVIRDTIQSVTPNILNALFYQLRKDTNANGIDINLPSYLPTPFNKTKLNLGVNLKQDTTNRIHADGLDLTAATFVNVCQKIDSNSTTCLNRDDIVDKPAAPHLLTGYENNFLVYNGGNAPRSQLSRSAINGNQGTGKIADSEGSGVLVSIHSDIINQTLYHFWWNGILNLKLDQTFADQIKAFRGEGDRLFQIFQILLKADSILKVLAPGRNSLYFKDSGNTVRKIQNTDDIFFKVEPLLPPNVKFSNPNQSQTINNAKHPLMDFEWTDLLIKIYGKQGNDEYLLTTLKIGISTKLYFGATKFTSGVACTGLNPSNCSGSENDFFQVSSVQLNLCDDNNETDLQNDSLPSQSRRVDCDALRTGFNDGDQNNDLDLFYSLEVLDSNIYNPSGLNPDGIKEVFNPTVQRLIVPIINYVLEYIPLERKNKNLNKDFTYSFPNYAYASGTKEDPNASGNKIAANCGIRLNDLVSLPYSNQYSIVSGSTTETNPYILLNLKLSSYTFWGNCNL</sequence>
<organism evidence="1 2">
    <name type="scientific">Leptospira ryugenii</name>
    <dbReference type="NCBI Taxonomy" id="1917863"/>
    <lineage>
        <taxon>Bacteria</taxon>
        <taxon>Pseudomonadati</taxon>
        <taxon>Spirochaetota</taxon>
        <taxon>Spirochaetia</taxon>
        <taxon>Leptospirales</taxon>
        <taxon>Leptospiraceae</taxon>
        <taxon>Leptospira</taxon>
    </lineage>
</organism>
<dbReference type="Proteomes" id="UP000245133">
    <property type="component" value="Unassembled WGS sequence"/>
</dbReference>
<evidence type="ECO:0000313" key="1">
    <source>
        <dbReference type="EMBL" id="GBF50410.1"/>
    </source>
</evidence>
<gene>
    <name evidence="1" type="ORF">LPTSP4_19350</name>
</gene>
<dbReference type="Gene3D" id="2.60.40.10">
    <property type="entry name" value="Immunoglobulins"/>
    <property type="match status" value="1"/>
</dbReference>
<dbReference type="EMBL" id="BFBB01000004">
    <property type="protein sequence ID" value="GBF50410.1"/>
    <property type="molecule type" value="Genomic_DNA"/>
</dbReference>
<name>A0A2P2E0J9_9LEPT</name>
<dbReference type="OrthoDB" id="342859at2"/>
<reference evidence="1 2" key="1">
    <citation type="submission" date="2018-02" db="EMBL/GenBank/DDBJ databases">
        <title>Novel Leptospira species isolated from soil and water in Japan.</title>
        <authorList>
            <person name="Nakao R."/>
            <person name="Masuzawa T."/>
        </authorList>
    </citation>
    <scope>NUCLEOTIDE SEQUENCE [LARGE SCALE GENOMIC DNA]</scope>
    <source>
        <strain evidence="1 2">YH101</strain>
    </source>
</reference>
<keyword evidence="2" id="KW-1185">Reference proteome</keyword>
<comment type="caution">
    <text evidence="1">The sequence shown here is derived from an EMBL/GenBank/DDBJ whole genome shotgun (WGS) entry which is preliminary data.</text>
</comment>
<accession>A0A2P2E0J9</accession>
<proteinExistence type="predicted"/>
<dbReference type="RefSeq" id="WP_108976293.1">
    <property type="nucleotide sequence ID" value="NZ_BFBB01000004.1"/>
</dbReference>
<evidence type="ECO:0000313" key="2">
    <source>
        <dbReference type="Proteomes" id="UP000245133"/>
    </source>
</evidence>
<protein>
    <recommendedName>
        <fullName evidence="3">Ig-like protein</fullName>
    </recommendedName>
</protein>
<dbReference type="InterPro" id="IPR013783">
    <property type="entry name" value="Ig-like_fold"/>
</dbReference>
<evidence type="ECO:0008006" key="3">
    <source>
        <dbReference type="Google" id="ProtNLM"/>
    </source>
</evidence>